<gene>
    <name evidence="6" type="ORF">GCM10022223_61220</name>
</gene>
<protein>
    <submittedName>
        <fullName evidence="6">LysR substrate-binding domain-containing protein</fullName>
    </submittedName>
</protein>
<evidence type="ECO:0000259" key="5">
    <source>
        <dbReference type="PROSITE" id="PS50931"/>
    </source>
</evidence>
<dbReference type="InterPro" id="IPR036390">
    <property type="entry name" value="WH_DNA-bd_sf"/>
</dbReference>
<dbReference type="Gene3D" id="3.40.190.10">
    <property type="entry name" value="Periplasmic binding protein-like II"/>
    <property type="match status" value="2"/>
</dbReference>
<keyword evidence="3" id="KW-0238">DNA-binding</keyword>
<dbReference type="Pfam" id="PF03466">
    <property type="entry name" value="LysR_substrate"/>
    <property type="match status" value="1"/>
</dbReference>
<proteinExistence type="inferred from homology"/>
<dbReference type="Pfam" id="PF00126">
    <property type="entry name" value="HTH_1"/>
    <property type="match status" value="1"/>
</dbReference>
<evidence type="ECO:0000313" key="7">
    <source>
        <dbReference type="Proteomes" id="UP001501074"/>
    </source>
</evidence>
<dbReference type="PROSITE" id="PS50931">
    <property type="entry name" value="HTH_LYSR"/>
    <property type="match status" value="1"/>
</dbReference>
<dbReference type="Proteomes" id="UP001501074">
    <property type="component" value="Unassembled WGS sequence"/>
</dbReference>
<evidence type="ECO:0000256" key="3">
    <source>
        <dbReference type="ARBA" id="ARBA00023125"/>
    </source>
</evidence>
<dbReference type="RefSeq" id="WP_231489249.1">
    <property type="nucleotide sequence ID" value="NZ_BAAAZO010000012.1"/>
</dbReference>
<dbReference type="SUPFAM" id="SSF46785">
    <property type="entry name" value="Winged helix' DNA-binding domain"/>
    <property type="match status" value="1"/>
</dbReference>
<dbReference type="EMBL" id="BAAAZO010000012">
    <property type="protein sequence ID" value="GAA3634620.1"/>
    <property type="molecule type" value="Genomic_DNA"/>
</dbReference>
<dbReference type="InterPro" id="IPR036388">
    <property type="entry name" value="WH-like_DNA-bd_sf"/>
</dbReference>
<accession>A0ABP7AKF7</accession>
<keyword evidence="4" id="KW-0804">Transcription</keyword>
<dbReference type="InterPro" id="IPR005119">
    <property type="entry name" value="LysR_subst-bd"/>
</dbReference>
<evidence type="ECO:0000256" key="1">
    <source>
        <dbReference type="ARBA" id="ARBA00009437"/>
    </source>
</evidence>
<evidence type="ECO:0000313" key="6">
    <source>
        <dbReference type="EMBL" id="GAA3634620.1"/>
    </source>
</evidence>
<organism evidence="6 7">
    <name type="scientific">Kineosporia mesophila</name>
    <dbReference type="NCBI Taxonomy" id="566012"/>
    <lineage>
        <taxon>Bacteria</taxon>
        <taxon>Bacillati</taxon>
        <taxon>Actinomycetota</taxon>
        <taxon>Actinomycetes</taxon>
        <taxon>Kineosporiales</taxon>
        <taxon>Kineosporiaceae</taxon>
        <taxon>Kineosporia</taxon>
    </lineage>
</organism>
<dbReference type="SUPFAM" id="SSF53850">
    <property type="entry name" value="Periplasmic binding protein-like II"/>
    <property type="match status" value="1"/>
</dbReference>
<sequence length="286" mass="31528">MADLDLRRLRYFVTLAATLNYGQAAQALHIAQPALSRSISTLERELGVTLFERSRAGTKLTAAGELLRDEAQTLLHSAEILQQRLRRADRASLTVGFMPGLILTPLVRHLEERFVGLRVHALRTSWADQLTGLRDGRFDACLAHRPFDDEGLTVVDLFEEPRLVALPLDHPCSGRPEITLADLADDELLQPARAVPGWPGAYATACEAPPSVEEKFEQVAAGRGIVIVPLSASRYYHRPDLAFSRVNDLDPVRVCLVIETRRTEPTLHELLQAAPKLLTSPDAGPA</sequence>
<comment type="caution">
    <text evidence="6">The sequence shown here is derived from an EMBL/GenBank/DDBJ whole genome shotgun (WGS) entry which is preliminary data.</text>
</comment>
<dbReference type="InterPro" id="IPR000847">
    <property type="entry name" value="LysR_HTH_N"/>
</dbReference>
<dbReference type="PANTHER" id="PTHR30346:SF0">
    <property type="entry name" value="HCA OPERON TRANSCRIPTIONAL ACTIVATOR HCAR"/>
    <property type="match status" value="1"/>
</dbReference>
<dbReference type="CDD" id="cd08414">
    <property type="entry name" value="PBP2_LTTR_aromatics_like"/>
    <property type="match status" value="1"/>
</dbReference>
<dbReference type="PRINTS" id="PR00039">
    <property type="entry name" value="HTHLYSR"/>
</dbReference>
<dbReference type="Gene3D" id="1.10.10.10">
    <property type="entry name" value="Winged helix-like DNA-binding domain superfamily/Winged helix DNA-binding domain"/>
    <property type="match status" value="1"/>
</dbReference>
<keyword evidence="7" id="KW-1185">Reference proteome</keyword>
<evidence type="ECO:0000256" key="4">
    <source>
        <dbReference type="ARBA" id="ARBA00023163"/>
    </source>
</evidence>
<keyword evidence="2" id="KW-0805">Transcription regulation</keyword>
<feature type="domain" description="HTH lysR-type" evidence="5">
    <location>
        <begin position="4"/>
        <end position="61"/>
    </location>
</feature>
<reference evidence="7" key="1">
    <citation type="journal article" date="2019" name="Int. J. Syst. Evol. Microbiol.">
        <title>The Global Catalogue of Microorganisms (GCM) 10K type strain sequencing project: providing services to taxonomists for standard genome sequencing and annotation.</title>
        <authorList>
            <consortium name="The Broad Institute Genomics Platform"/>
            <consortium name="The Broad Institute Genome Sequencing Center for Infectious Disease"/>
            <person name="Wu L."/>
            <person name="Ma J."/>
        </authorList>
    </citation>
    <scope>NUCLEOTIDE SEQUENCE [LARGE SCALE GENOMIC DNA]</scope>
    <source>
        <strain evidence="7">JCM 16902</strain>
    </source>
</reference>
<evidence type="ECO:0000256" key="2">
    <source>
        <dbReference type="ARBA" id="ARBA00023015"/>
    </source>
</evidence>
<comment type="similarity">
    <text evidence="1">Belongs to the LysR transcriptional regulatory family.</text>
</comment>
<dbReference type="PANTHER" id="PTHR30346">
    <property type="entry name" value="TRANSCRIPTIONAL DUAL REGULATOR HCAR-RELATED"/>
    <property type="match status" value="1"/>
</dbReference>
<name>A0ABP7AKF7_9ACTN</name>